<feature type="domain" description="F-box" evidence="2">
    <location>
        <begin position="1"/>
        <end position="19"/>
    </location>
</feature>
<feature type="region of interest" description="Disordered" evidence="1">
    <location>
        <begin position="330"/>
        <end position="352"/>
    </location>
</feature>
<dbReference type="Proteomes" id="UP000547976">
    <property type="component" value="Unassembled WGS sequence"/>
</dbReference>
<dbReference type="PROSITE" id="PS50181">
    <property type="entry name" value="FBOX"/>
    <property type="match status" value="1"/>
</dbReference>
<evidence type="ECO:0000256" key="1">
    <source>
        <dbReference type="SAM" id="MobiDB-lite"/>
    </source>
</evidence>
<evidence type="ECO:0000259" key="2">
    <source>
        <dbReference type="PROSITE" id="PS50181"/>
    </source>
</evidence>
<sequence length="352" mass="38869">MSLLRLPPETLKQIFDHLDSSFFHEDIGRLTVCKRWFDFALPECLKCITLSQEALSNLVISATSAKPSPLEKNLETLNLNLGVYQDEDSISPPSPWELLTAPPTAPNDAARDKSVETWTKSLNDDLAHLAIIVQKSHRLRVLRISARRCLLFNPVSSPEDYLSLSTIRAFLSVESLSVLVLDLPGTSLDSSGQQGDECHICPSIAALLPTLTTLHLRMRTICPDALKVQDPDSTLRLSTVVINLSLLTGQLSMAAATHATPCDSHGGGMIQLRMDMQEQAEALVNRMVAPKTMRILDQSLPQFDTMSLDVLTGKIMKLRDDAAWDEDGKTIQEDSELESEISDGEFDGFLDD</sequence>
<feature type="compositionally biased region" description="Acidic residues" evidence="1">
    <location>
        <begin position="333"/>
        <end position="352"/>
    </location>
</feature>
<dbReference type="OrthoDB" id="3637487at2759"/>
<gene>
    <name evidence="3" type="ORF">FSUBG_2258</name>
</gene>
<protein>
    <recommendedName>
        <fullName evidence="2">F-box domain-containing protein</fullName>
    </recommendedName>
</protein>
<reference evidence="3 4" key="1">
    <citation type="submission" date="2020-05" db="EMBL/GenBank/DDBJ databases">
        <title>Identification and distribution of gene clusters putatively required for synthesis of sphingolipid metabolism inhibitors in phylogenetically diverse species of the filamentous fungus Fusarium.</title>
        <authorList>
            <person name="Kim H.-S."/>
            <person name="Busman M."/>
            <person name="Brown D.W."/>
            <person name="Divon H."/>
            <person name="Uhlig S."/>
            <person name="Proctor R.H."/>
        </authorList>
    </citation>
    <scope>NUCLEOTIDE SEQUENCE [LARGE SCALE GENOMIC DNA]</scope>
    <source>
        <strain evidence="3 4">NRRL 66333</strain>
    </source>
</reference>
<dbReference type="EMBL" id="JAAOAV010000019">
    <property type="protein sequence ID" value="KAF5611425.1"/>
    <property type="molecule type" value="Genomic_DNA"/>
</dbReference>
<name>A0A8H5Q843_GIBSU</name>
<evidence type="ECO:0000313" key="3">
    <source>
        <dbReference type="EMBL" id="KAF5611425.1"/>
    </source>
</evidence>
<dbReference type="GeneID" id="59314729"/>
<proteinExistence type="predicted"/>
<accession>A0A8H5Q843</accession>
<keyword evidence="4" id="KW-1185">Reference proteome</keyword>
<dbReference type="RefSeq" id="XP_036542178.1">
    <property type="nucleotide sequence ID" value="XM_036680011.1"/>
</dbReference>
<dbReference type="CDD" id="cd09917">
    <property type="entry name" value="F-box_SF"/>
    <property type="match status" value="1"/>
</dbReference>
<dbReference type="InterPro" id="IPR001810">
    <property type="entry name" value="F-box_dom"/>
</dbReference>
<evidence type="ECO:0000313" key="4">
    <source>
        <dbReference type="Proteomes" id="UP000547976"/>
    </source>
</evidence>
<organism evidence="3 4">
    <name type="scientific">Gibberella subglutinans</name>
    <name type="common">Fusarium subglutinans</name>
    <dbReference type="NCBI Taxonomy" id="42677"/>
    <lineage>
        <taxon>Eukaryota</taxon>
        <taxon>Fungi</taxon>
        <taxon>Dikarya</taxon>
        <taxon>Ascomycota</taxon>
        <taxon>Pezizomycotina</taxon>
        <taxon>Sordariomycetes</taxon>
        <taxon>Hypocreomycetidae</taxon>
        <taxon>Hypocreales</taxon>
        <taxon>Nectriaceae</taxon>
        <taxon>Fusarium</taxon>
        <taxon>Fusarium fujikuroi species complex</taxon>
    </lineage>
</organism>
<comment type="caution">
    <text evidence="3">The sequence shown here is derived from an EMBL/GenBank/DDBJ whole genome shotgun (WGS) entry which is preliminary data.</text>
</comment>
<dbReference type="AlphaFoldDB" id="A0A8H5Q843"/>